<keyword evidence="3" id="KW-1003">Cell membrane</keyword>
<name>A0A3E3DED0_9FIRM</name>
<dbReference type="AlphaFoldDB" id="A0A3E3DED0"/>
<keyword evidence="5" id="KW-0472">Membrane</keyword>
<evidence type="ECO:0000256" key="5">
    <source>
        <dbReference type="ARBA" id="ARBA00023136"/>
    </source>
</evidence>
<dbReference type="PANTHER" id="PTHR34296">
    <property type="entry name" value="TRANSCRIPTIONAL ACTIVATOR PROTEIN MED"/>
    <property type="match status" value="1"/>
</dbReference>
<dbReference type="CDD" id="cd19964">
    <property type="entry name" value="PBP1_BMP-like"/>
    <property type="match status" value="1"/>
</dbReference>
<evidence type="ECO:0000256" key="2">
    <source>
        <dbReference type="ARBA" id="ARBA00008610"/>
    </source>
</evidence>
<evidence type="ECO:0000256" key="3">
    <source>
        <dbReference type="ARBA" id="ARBA00022475"/>
    </source>
</evidence>
<proteinExistence type="inferred from homology"/>
<dbReference type="PANTHER" id="PTHR34296:SF2">
    <property type="entry name" value="ABC TRANSPORTER GUANOSINE-BINDING PROTEIN NUPN"/>
    <property type="match status" value="1"/>
</dbReference>
<feature type="domain" description="ABC transporter substrate-binding protein PnrA-like" evidence="7">
    <location>
        <begin position="64"/>
        <end position="367"/>
    </location>
</feature>
<dbReference type="InterPro" id="IPR003760">
    <property type="entry name" value="PnrA-like"/>
</dbReference>
<comment type="subcellular location">
    <subcellularLocation>
        <location evidence="1">Cell membrane</location>
        <topology evidence="1">Lipid-anchor</topology>
    </subcellularLocation>
</comment>
<sequence length="387" mass="41123">MSDKIQQKEKERTIMKKVWAICLTAALTAGLLAGCGGAKTSDTAGESVSTETPAGEEKKDGDLSVLLLVPGTLGDKSFFDSANAGLALIEENYSASTKVVEMGTDITKYSATLEDVINEGWDIIITGGVNISQPLQEAAEEYPDQKFILYDESVDFSDGANSNIYCMTYKCYEGGYLAGVLGASASKTGQLGFAGGFDIPLINDWLVGYIEGAKVVNPDIKINTGYMNSFTDAAKGKEIGIALYNAGADIVFQAAGGAGLGVLDAAKETGNHAIGTDSDQSELFSSDEKKADAIYASILKRVDISIDKAVGDYLDGKLEFGTVKTYGLSDGCIEITDNSWYQKNVPAEAREKVAEAKQNIIDGKIEIRSAFDMTDEEIASLKGEVQP</sequence>
<keyword evidence="6" id="KW-0449">Lipoprotein</keyword>
<reference evidence="8 9" key="1">
    <citation type="submission" date="2018-08" db="EMBL/GenBank/DDBJ databases">
        <title>A genome reference for cultivated species of the human gut microbiota.</title>
        <authorList>
            <person name="Zou Y."/>
            <person name="Xue W."/>
            <person name="Luo G."/>
        </authorList>
    </citation>
    <scope>NUCLEOTIDE SEQUENCE [LARGE SCALE GENOMIC DNA]</scope>
    <source>
        <strain evidence="8 9">AF19-13AC</strain>
    </source>
</reference>
<protein>
    <submittedName>
        <fullName evidence="8">BMP family ABC transporter substrate-binding protein</fullName>
    </submittedName>
</protein>
<keyword evidence="4" id="KW-0732">Signal</keyword>
<dbReference type="Gene3D" id="3.40.50.2300">
    <property type="match status" value="2"/>
</dbReference>
<dbReference type="Pfam" id="PF02608">
    <property type="entry name" value="Bmp"/>
    <property type="match status" value="1"/>
</dbReference>
<evidence type="ECO:0000259" key="7">
    <source>
        <dbReference type="Pfam" id="PF02608"/>
    </source>
</evidence>
<evidence type="ECO:0000256" key="6">
    <source>
        <dbReference type="ARBA" id="ARBA00023288"/>
    </source>
</evidence>
<organism evidence="8 9">
    <name type="scientific">Hungatella hathewayi</name>
    <dbReference type="NCBI Taxonomy" id="154046"/>
    <lineage>
        <taxon>Bacteria</taxon>
        <taxon>Bacillati</taxon>
        <taxon>Bacillota</taxon>
        <taxon>Clostridia</taxon>
        <taxon>Lachnospirales</taxon>
        <taxon>Lachnospiraceae</taxon>
        <taxon>Hungatella</taxon>
    </lineage>
</organism>
<dbReference type="GO" id="GO:0005886">
    <property type="term" value="C:plasma membrane"/>
    <property type="evidence" value="ECO:0007669"/>
    <property type="project" value="UniProtKB-SubCell"/>
</dbReference>
<comment type="similarity">
    <text evidence="2">Belongs to the BMP lipoprotein family.</text>
</comment>
<evidence type="ECO:0000256" key="1">
    <source>
        <dbReference type="ARBA" id="ARBA00004193"/>
    </source>
</evidence>
<accession>A0A3E3DED0</accession>
<dbReference type="Proteomes" id="UP000261023">
    <property type="component" value="Unassembled WGS sequence"/>
</dbReference>
<evidence type="ECO:0000313" key="8">
    <source>
        <dbReference type="EMBL" id="RGD67630.1"/>
    </source>
</evidence>
<gene>
    <name evidence="8" type="ORF">DWX31_26310</name>
</gene>
<comment type="caution">
    <text evidence="8">The sequence shown here is derived from an EMBL/GenBank/DDBJ whole genome shotgun (WGS) entry which is preliminary data.</text>
</comment>
<evidence type="ECO:0000256" key="4">
    <source>
        <dbReference type="ARBA" id="ARBA00022729"/>
    </source>
</evidence>
<dbReference type="InterPro" id="IPR028082">
    <property type="entry name" value="Peripla_BP_I"/>
</dbReference>
<dbReference type="OrthoDB" id="9769871at2"/>
<dbReference type="PROSITE" id="PS51257">
    <property type="entry name" value="PROKAR_LIPOPROTEIN"/>
    <property type="match status" value="1"/>
</dbReference>
<evidence type="ECO:0000313" key="9">
    <source>
        <dbReference type="Proteomes" id="UP000261023"/>
    </source>
</evidence>
<dbReference type="SUPFAM" id="SSF53822">
    <property type="entry name" value="Periplasmic binding protein-like I"/>
    <property type="match status" value="1"/>
</dbReference>
<dbReference type="EMBL" id="QTJW01000023">
    <property type="protein sequence ID" value="RGD67630.1"/>
    <property type="molecule type" value="Genomic_DNA"/>
</dbReference>
<dbReference type="InterPro" id="IPR050957">
    <property type="entry name" value="BMP_lipoprotein"/>
</dbReference>